<organism evidence="1">
    <name type="scientific">Candidatus Fermentithermobacillus carboniphilus</name>
    <dbReference type="NCBI Taxonomy" id="3085328"/>
    <lineage>
        <taxon>Bacteria</taxon>
        <taxon>Bacillati</taxon>
        <taxon>Bacillota</taxon>
        <taxon>Candidatus Fermentithermobacillia</taxon>
        <taxon>Candidatus Fermentithermobacillales</taxon>
        <taxon>Candidatus Fermentithermobacillaceae</taxon>
        <taxon>Candidatus Fermentithermobacillus</taxon>
    </lineage>
</organism>
<reference evidence="1" key="2">
    <citation type="journal article" date="2023" name="Biology">
        <title>Prokaryotic Life Associated with Coal-Fire Gas Vents Revealed by Metagenomics.</title>
        <authorList>
            <person name="Kadnikov V.V."/>
            <person name="Mardanov A.V."/>
            <person name="Beletsky A.V."/>
            <person name="Karnachuk O.V."/>
            <person name="Ravin N.V."/>
        </authorList>
    </citation>
    <scope>NUCLEOTIDE SEQUENCE</scope>
    <source>
        <strain evidence="1">Bu02</strain>
    </source>
</reference>
<gene>
    <name evidence="1" type="ORF">IMF26_07310</name>
</gene>
<dbReference type="EMBL" id="CP062796">
    <property type="protein sequence ID" value="QUL97886.1"/>
    <property type="molecule type" value="Genomic_DNA"/>
</dbReference>
<name>A0AAT9L9Y3_9FIRM</name>
<dbReference type="Gene3D" id="3.40.50.300">
    <property type="entry name" value="P-loop containing nucleotide triphosphate hydrolases"/>
    <property type="match status" value="1"/>
</dbReference>
<dbReference type="InterPro" id="IPR027417">
    <property type="entry name" value="P-loop_NTPase"/>
</dbReference>
<dbReference type="SUPFAM" id="SSF52540">
    <property type="entry name" value="P-loop containing nucleoside triphosphate hydrolases"/>
    <property type="match status" value="1"/>
</dbReference>
<accession>A0AAT9L9Y3</accession>
<proteinExistence type="predicted"/>
<sequence>MNLVDLVEKSGARSIAVVGTAKNVGKTVTMSYLAQELASRGLVLGLVSSGRDGESIDSLTGEPKPSVVPPEGSWVATAEGVLGEAAAFIEIVDVLERVGLFGRLVVGRVVEQAPVELVGPQSARELSALVKKLLAFGADVVLVDGALDRRAAASPKVTEASILATGASSSANLKTIAEEIAFLTWLWSRVPPESRLIETLSRKAMAMNVVTFIDQEFLLRPTEYPTCLGFEEEILEESGDSIAVVVPGAVSEKFLSEARAWTERKDFAVIARDATCIFAAKDPGVKLHVIEPINLLAITVNPVSYRGMSYEPKEMVRTVSAAVRAAVGRTVPVFDVVSGEKSIRGVAGVAMG</sequence>
<dbReference type="AlphaFoldDB" id="A0AAT9L9Y3"/>
<reference evidence="1" key="1">
    <citation type="submission" date="2020-10" db="EMBL/GenBank/DDBJ databases">
        <authorList>
            <person name="Kadnikov V."/>
            <person name="Beletsky A.V."/>
            <person name="Mardanov A.V."/>
            <person name="Karnachuk O.V."/>
            <person name="Ravin N.V."/>
        </authorList>
    </citation>
    <scope>NUCLEOTIDE SEQUENCE</scope>
    <source>
        <strain evidence="1">Bu02</strain>
    </source>
</reference>
<evidence type="ECO:0008006" key="2">
    <source>
        <dbReference type="Google" id="ProtNLM"/>
    </source>
</evidence>
<protein>
    <recommendedName>
        <fullName evidence="2">DUF1611 domain-containing protein</fullName>
    </recommendedName>
</protein>
<dbReference type="KEGG" id="fcz:IMF26_07310"/>
<evidence type="ECO:0000313" key="1">
    <source>
        <dbReference type="EMBL" id="QUL97886.1"/>
    </source>
</evidence>